<dbReference type="GO" id="GO:0003677">
    <property type="term" value="F:DNA binding"/>
    <property type="evidence" value="ECO:0007669"/>
    <property type="project" value="UniProtKB-UniRule"/>
</dbReference>
<dbReference type="InterPro" id="IPR050090">
    <property type="entry name" value="Tyrosine_recombinase_XerCD"/>
</dbReference>
<dbReference type="GO" id="GO:0015074">
    <property type="term" value="P:DNA integration"/>
    <property type="evidence" value="ECO:0007669"/>
    <property type="project" value="UniProtKB-KW"/>
</dbReference>
<organism evidence="7 8">
    <name type="scientific">Pontiella desulfatans</name>
    <dbReference type="NCBI Taxonomy" id="2750659"/>
    <lineage>
        <taxon>Bacteria</taxon>
        <taxon>Pseudomonadati</taxon>
        <taxon>Kiritimatiellota</taxon>
        <taxon>Kiritimatiellia</taxon>
        <taxon>Kiritimatiellales</taxon>
        <taxon>Pontiellaceae</taxon>
        <taxon>Pontiella</taxon>
    </lineage>
</organism>
<sequence>MHSETFRIPDDLPPSLCILAEQFCTDAFRIRGITLETIRLEICYLCRFFRHFGPPASSDKLFQALSPGSISDFLQDYARAYSPGSLAGMQTLLRSFLRFAHRTSRIGRDLAELVPIRKRRQLGMVPRGLPDECIERLRSSIDRSTTEGMRDSAIICLLATYGVRGVQIRRLRLDDIDWPNERIHFPAAKGGRPVEQHLIAEAGNLLSEYVLFGRPESESAEVFLMLCEPFGPIPAANELSEVIRRRIRRLGMVLPDGVSYGTHGFRHAFASRMVGKVPFKDLVDQLGHRDSACTLVYSKVDLDGLRQAALPWPGGGR</sequence>
<keyword evidence="8" id="KW-1185">Reference proteome</keyword>
<dbReference type="PANTHER" id="PTHR30349">
    <property type="entry name" value="PHAGE INTEGRASE-RELATED"/>
    <property type="match status" value="1"/>
</dbReference>
<dbReference type="PANTHER" id="PTHR30349:SF90">
    <property type="entry name" value="TYROSINE RECOMBINASE XERD"/>
    <property type="match status" value="1"/>
</dbReference>
<dbReference type="Pfam" id="PF00589">
    <property type="entry name" value="Phage_integrase"/>
    <property type="match status" value="1"/>
</dbReference>
<accession>A0A6C2U2I2</accession>
<name>A0A6C2U2I2_PONDE</name>
<evidence type="ECO:0000256" key="2">
    <source>
        <dbReference type="ARBA" id="ARBA00023125"/>
    </source>
</evidence>
<protein>
    <submittedName>
        <fullName evidence="7">Tyrosine recombinase XerC</fullName>
    </submittedName>
</protein>
<dbReference type="AlphaFoldDB" id="A0A6C2U2I2"/>
<feature type="domain" description="Core-binding (CB)" evidence="6">
    <location>
        <begin position="19"/>
        <end position="101"/>
    </location>
</feature>
<keyword evidence="1" id="KW-0229">DNA integration</keyword>
<dbReference type="InterPro" id="IPR013762">
    <property type="entry name" value="Integrase-like_cat_sf"/>
</dbReference>
<keyword evidence="2 4" id="KW-0238">DNA-binding</keyword>
<dbReference type="Gene3D" id="1.10.443.10">
    <property type="entry name" value="Intergrase catalytic core"/>
    <property type="match status" value="1"/>
</dbReference>
<evidence type="ECO:0000259" key="5">
    <source>
        <dbReference type="PROSITE" id="PS51898"/>
    </source>
</evidence>
<dbReference type="PROSITE" id="PS51898">
    <property type="entry name" value="TYR_RECOMBINASE"/>
    <property type="match status" value="1"/>
</dbReference>
<evidence type="ECO:0000313" key="8">
    <source>
        <dbReference type="Proteomes" id="UP000366872"/>
    </source>
</evidence>
<evidence type="ECO:0000259" key="6">
    <source>
        <dbReference type="PROSITE" id="PS51900"/>
    </source>
</evidence>
<keyword evidence="3" id="KW-0233">DNA recombination</keyword>
<evidence type="ECO:0000256" key="1">
    <source>
        <dbReference type="ARBA" id="ARBA00022908"/>
    </source>
</evidence>
<dbReference type="InterPro" id="IPR002104">
    <property type="entry name" value="Integrase_catalytic"/>
</dbReference>
<dbReference type="SUPFAM" id="SSF56349">
    <property type="entry name" value="DNA breaking-rejoining enzymes"/>
    <property type="match status" value="1"/>
</dbReference>
<evidence type="ECO:0000256" key="4">
    <source>
        <dbReference type="PROSITE-ProRule" id="PRU01248"/>
    </source>
</evidence>
<dbReference type="GO" id="GO:0006310">
    <property type="term" value="P:DNA recombination"/>
    <property type="evidence" value="ECO:0007669"/>
    <property type="project" value="UniProtKB-KW"/>
</dbReference>
<dbReference type="Proteomes" id="UP000366872">
    <property type="component" value="Unassembled WGS sequence"/>
</dbReference>
<reference evidence="7 8" key="1">
    <citation type="submission" date="2019-04" db="EMBL/GenBank/DDBJ databases">
        <authorList>
            <person name="Van Vliet M D."/>
        </authorList>
    </citation>
    <scope>NUCLEOTIDE SEQUENCE [LARGE SCALE GENOMIC DNA]</scope>
    <source>
        <strain evidence="7 8">F1</strain>
    </source>
</reference>
<dbReference type="InterPro" id="IPR044068">
    <property type="entry name" value="CB"/>
</dbReference>
<feature type="domain" description="Tyr recombinase" evidence="5">
    <location>
        <begin position="124"/>
        <end position="310"/>
    </location>
</feature>
<dbReference type="RefSeq" id="WP_136079622.1">
    <property type="nucleotide sequence ID" value="NZ_CAAHFG010000001.1"/>
</dbReference>
<gene>
    <name evidence="7" type="primary">xerC_1</name>
    <name evidence="7" type="ORF">PDESU_02671</name>
</gene>
<dbReference type="InterPro" id="IPR011010">
    <property type="entry name" value="DNA_brk_join_enz"/>
</dbReference>
<dbReference type="PROSITE" id="PS51900">
    <property type="entry name" value="CB"/>
    <property type="match status" value="1"/>
</dbReference>
<evidence type="ECO:0000256" key="3">
    <source>
        <dbReference type="ARBA" id="ARBA00023172"/>
    </source>
</evidence>
<evidence type="ECO:0000313" key="7">
    <source>
        <dbReference type="EMBL" id="VGO14113.1"/>
    </source>
</evidence>
<dbReference type="EMBL" id="CAAHFG010000001">
    <property type="protein sequence ID" value="VGO14113.1"/>
    <property type="molecule type" value="Genomic_DNA"/>
</dbReference>
<proteinExistence type="predicted"/>